<dbReference type="AlphaFoldDB" id="A0AAV1I1U3"/>
<keyword evidence="3" id="KW-1185">Reference proteome</keyword>
<gene>
    <name evidence="2" type="ORF">CVIRNUC_004453</name>
</gene>
<accession>A0AAV1I1U3</accession>
<feature type="region of interest" description="Disordered" evidence="1">
    <location>
        <begin position="194"/>
        <end position="216"/>
    </location>
</feature>
<sequence>MSESQSELDDFASVLNDSLASKLDKSDRKVTHVSEGDLESKEYSSTDGQLIVDLKNGHKRVIVDAEEALALRRELGGVAGGRPIPFGVVGKAQDGSWWVLAEIGKDVDGGETLRPLSAATVEAGLKRVAELAGMHGNRRIVFDEIARTQAFPMHRDAMTCLAIFAKDMDLEAAQGLRWVQLTYENLADVFGKERARGPRTHRSGRTLQRPAALVEA</sequence>
<reference evidence="2 3" key="1">
    <citation type="submission" date="2023-10" db="EMBL/GenBank/DDBJ databases">
        <authorList>
            <person name="Maclean D."/>
            <person name="Macfadyen A."/>
        </authorList>
    </citation>
    <scope>NUCLEOTIDE SEQUENCE [LARGE SCALE GENOMIC DNA]</scope>
</reference>
<evidence type="ECO:0000313" key="2">
    <source>
        <dbReference type="EMBL" id="CAK0777117.1"/>
    </source>
</evidence>
<evidence type="ECO:0000313" key="3">
    <source>
        <dbReference type="Proteomes" id="UP001314263"/>
    </source>
</evidence>
<evidence type="ECO:0008006" key="4">
    <source>
        <dbReference type="Google" id="ProtNLM"/>
    </source>
</evidence>
<name>A0AAV1I1U3_9CHLO</name>
<comment type="caution">
    <text evidence="2">The sequence shown here is derived from an EMBL/GenBank/DDBJ whole genome shotgun (WGS) entry which is preliminary data.</text>
</comment>
<protein>
    <recommendedName>
        <fullName evidence="4">Aminoglycoside phosphotransferase domain-containing protein</fullName>
    </recommendedName>
</protein>
<organism evidence="2 3">
    <name type="scientific">Coccomyxa viridis</name>
    <dbReference type="NCBI Taxonomy" id="1274662"/>
    <lineage>
        <taxon>Eukaryota</taxon>
        <taxon>Viridiplantae</taxon>
        <taxon>Chlorophyta</taxon>
        <taxon>core chlorophytes</taxon>
        <taxon>Trebouxiophyceae</taxon>
        <taxon>Trebouxiophyceae incertae sedis</taxon>
        <taxon>Coccomyxaceae</taxon>
        <taxon>Coccomyxa</taxon>
    </lineage>
</organism>
<dbReference type="EMBL" id="CAUYUE010000005">
    <property type="protein sequence ID" value="CAK0777117.1"/>
    <property type="molecule type" value="Genomic_DNA"/>
</dbReference>
<proteinExistence type="predicted"/>
<dbReference type="Proteomes" id="UP001314263">
    <property type="component" value="Unassembled WGS sequence"/>
</dbReference>
<evidence type="ECO:0000256" key="1">
    <source>
        <dbReference type="SAM" id="MobiDB-lite"/>
    </source>
</evidence>